<dbReference type="SUPFAM" id="SSF55811">
    <property type="entry name" value="Nudix"/>
    <property type="match status" value="1"/>
</dbReference>
<keyword evidence="2" id="KW-0479">Metal-binding</keyword>
<dbReference type="AlphaFoldDB" id="A0AAV2HZH7"/>
<dbReference type="InterPro" id="IPR055295">
    <property type="entry name" value="NUDT22/NUDT9-like"/>
</dbReference>
<proteinExistence type="predicted"/>
<dbReference type="GO" id="GO:0052751">
    <property type="term" value="F:GDP-mannose hydrolase activity"/>
    <property type="evidence" value="ECO:0007669"/>
    <property type="project" value="TreeGrafter"/>
</dbReference>
<dbReference type="PROSITE" id="PS51462">
    <property type="entry name" value="NUDIX"/>
    <property type="match status" value="1"/>
</dbReference>
<dbReference type="CDD" id="cd02883">
    <property type="entry name" value="NUDIX_Hydrolase"/>
    <property type="match status" value="1"/>
</dbReference>
<dbReference type="Proteomes" id="UP001497497">
    <property type="component" value="Unassembled WGS sequence"/>
</dbReference>
<dbReference type="Gene3D" id="3.90.79.10">
    <property type="entry name" value="Nucleoside Triphosphate Pyrophosphohydrolase"/>
    <property type="match status" value="1"/>
</dbReference>
<keyword evidence="7" id="KW-1185">Reference proteome</keyword>
<sequence>MDPDFGIMHLVEPGQLKASNFITIFLSSDYNKKTYCHCVYSCCTENDCAKHDDFDIISSTTNNLQYDACFHKSPDCENQKSVIDLIWTKRLLENPRLFNATKFRIHHVANCDMEKDKINMYLGVTDYKEFIGSNWAPNAKEIQGKGIELHNNSQAFLSDALGVGASVLTTDNRLILLKRSDHCGEAPGLWDVPGGHAEPMKIVGDKNLEEIDVSSMDSSAVLHEVFDSIIREIVDEVNIPLDQLGEAFYMGTHRNKQSAGRPSLAFVVKCSLSSEEVQALYKQGSQQEAEETTNILLPSLEEVAVMAKEKNNLWNNLAPSAKGNLTIFCLVYLGLCREFLGSELFQTFGPPQIAK</sequence>
<dbReference type="PANTHER" id="PTHR31835:SF1">
    <property type="entry name" value="URIDINE DIPHOSPHATE GLUCOSE PYROPHOSPHATASE NUDT22"/>
    <property type="match status" value="1"/>
</dbReference>
<keyword evidence="3" id="KW-0378">Hydrolase</keyword>
<dbReference type="InterPro" id="IPR000086">
    <property type="entry name" value="NUDIX_hydrolase_dom"/>
</dbReference>
<organism evidence="6 7">
    <name type="scientific">Lymnaea stagnalis</name>
    <name type="common">Great pond snail</name>
    <name type="synonym">Helix stagnalis</name>
    <dbReference type="NCBI Taxonomy" id="6523"/>
    <lineage>
        <taxon>Eukaryota</taxon>
        <taxon>Metazoa</taxon>
        <taxon>Spiralia</taxon>
        <taxon>Lophotrochozoa</taxon>
        <taxon>Mollusca</taxon>
        <taxon>Gastropoda</taxon>
        <taxon>Heterobranchia</taxon>
        <taxon>Euthyneura</taxon>
        <taxon>Panpulmonata</taxon>
        <taxon>Hygrophila</taxon>
        <taxon>Lymnaeoidea</taxon>
        <taxon>Lymnaeidae</taxon>
        <taxon>Lymnaea</taxon>
    </lineage>
</organism>
<dbReference type="PANTHER" id="PTHR31835">
    <property type="entry name" value="URIDINE DIPHOSPHATE GLUCOSE PYROPHOSPHATASE"/>
    <property type="match status" value="1"/>
</dbReference>
<keyword evidence="4" id="KW-0460">Magnesium</keyword>
<evidence type="ECO:0000256" key="3">
    <source>
        <dbReference type="ARBA" id="ARBA00022801"/>
    </source>
</evidence>
<evidence type="ECO:0000313" key="7">
    <source>
        <dbReference type="Proteomes" id="UP001497497"/>
    </source>
</evidence>
<evidence type="ECO:0000313" key="6">
    <source>
        <dbReference type="EMBL" id="CAL1539718.1"/>
    </source>
</evidence>
<dbReference type="InterPro" id="IPR015797">
    <property type="entry name" value="NUDIX_hydrolase-like_dom_sf"/>
</dbReference>
<accession>A0AAV2HZH7</accession>
<feature type="domain" description="Nudix hydrolase" evidence="5">
    <location>
        <begin position="158"/>
        <end position="317"/>
    </location>
</feature>
<name>A0AAV2HZH7_LYMST</name>
<protein>
    <recommendedName>
        <fullName evidence="5">Nudix hydrolase domain-containing protein</fullName>
    </recommendedName>
</protein>
<gene>
    <name evidence="6" type="ORF">GSLYS_00013451001</name>
</gene>
<dbReference type="EMBL" id="CAXITT010000352">
    <property type="protein sequence ID" value="CAL1539718.1"/>
    <property type="molecule type" value="Genomic_DNA"/>
</dbReference>
<comment type="cofactor">
    <cofactor evidence="1">
        <name>Mg(2+)</name>
        <dbReference type="ChEBI" id="CHEBI:18420"/>
    </cofactor>
</comment>
<evidence type="ECO:0000256" key="1">
    <source>
        <dbReference type="ARBA" id="ARBA00001946"/>
    </source>
</evidence>
<comment type="caution">
    <text evidence="6">The sequence shown here is derived from an EMBL/GenBank/DDBJ whole genome shotgun (WGS) entry which is preliminary data.</text>
</comment>
<evidence type="ECO:0000256" key="4">
    <source>
        <dbReference type="ARBA" id="ARBA00022842"/>
    </source>
</evidence>
<reference evidence="6 7" key="1">
    <citation type="submission" date="2024-04" db="EMBL/GenBank/DDBJ databases">
        <authorList>
            <consortium name="Genoscope - CEA"/>
            <person name="William W."/>
        </authorList>
    </citation>
    <scope>NUCLEOTIDE SEQUENCE [LARGE SCALE GENOMIC DNA]</scope>
</reference>
<evidence type="ECO:0000259" key="5">
    <source>
        <dbReference type="PROSITE" id="PS51462"/>
    </source>
</evidence>
<evidence type="ECO:0000256" key="2">
    <source>
        <dbReference type="ARBA" id="ARBA00022723"/>
    </source>
</evidence>
<dbReference type="GO" id="GO:0046872">
    <property type="term" value="F:metal ion binding"/>
    <property type="evidence" value="ECO:0007669"/>
    <property type="project" value="UniProtKB-KW"/>
</dbReference>